<evidence type="ECO:0000313" key="4">
    <source>
        <dbReference type="Proteomes" id="UP000444174"/>
    </source>
</evidence>
<dbReference type="Gene3D" id="3.50.50.60">
    <property type="entry name" value="FAD/NAD(P)-binding domain"/>
    <property type="match status" value="1"/>
</dbReference>
<dbReference type="InterPro" id="IPR036188">
    <property type="entry name" value="FAD/NAD-bd_sf"/>
</dbReference>
<dbReference type="InterPro" id="IPR006076">
    <property type="entry name" value="FAD-dep_OxRdtase"/>
</dbReference>
<evidence type="ECO:0000313" key="3">
    <source>
        <dbReference type="EMBL" id="MQQ09124.1"/>
    </source>
</evidence>
<keyword evidence="4" id="KW-1185">Reference proteome</keyword>
<keyword evidence="1" id="KW-0560">Oxidoreductase</keyword>
<protein>
    <submittedName>
        <fullName evidence="3">FAD-dependent oxidoreductase</fullName>
    </submittedName>
</protein>
<accession>A0A843YI60</accession>
<comment type="caution">
    <text evidence="3">The sequence shown here is derived from an EMBL/GenBank/DDBJ whole genome shotgun (WGS) entry which is preliminary data.</text>
</comment>
<dbReference type="EMBL" id="WIBF01000006">
    <property type="protein sequence ID" value="MQQ09124.1"/>
    <property type="molecule type" value="Genomic_DNA"/>
</dbReference>
<evidence type="ECO:0000259" key="2">
    <source>
        <dbReference type="Pfam" id="PF01266"/>
    </source>
</evidence>
<reference evidence="3 4" key="1">
    <citation type="submission" date="2019-10" db="EMBL/GenBank/DDBJ databases">
        <title>Epibacterium sp. nov., isolated from seawater.</title>
        <authorList>
            <person name="Zhang X."/>
            <person name="Li N."/>
        </authorList>
    </citation>
    <scope>NUCLEOTIDE SEQUENCE [LARGE SCALE GENOMIC DNA]</scope>
    <source>
        <strain evidence="3 4">SM1979</strain>
    </source>
</reference>
<dbReference type="RefSeq" id="WP_153216068.1">
    <property type="nucleotide sequence ID" value="NZ_WIBF01000006.1"/>
</dbReference>
<organism evidence="3 4">
    <name type="scientific">Tritonibacter litoralis</name>
    <dbReference type="NCBI Taxonomy" id="2662264"/>
    <lineage>
        <taxon>Bacteria</taxon>
        <taxon>Pseudomonadati</taxon>
        <taxon>Pseudomonadota</taxon>
        <taxon>Alphaproteobacteria</taxon>
        <taxon>Rhodobacterales</taxon>
        <taxon>Paracoccaceae</taxon>
        <taxon>Tritonibacter</taxon>
    </lineage>
</organism>
<feature type="domain" description="FAD dependent oxidoreductase" evidence="2">
    <location>
        <begin position="4"/>
        <end position="43"/>
    </location>
</feature>
<dbReference type="Pfam" id="PF01266">
    <property type="entry name" value="DAO"/>
    <property type="match status" value="1"/>
</dbReference>
<dbReference type="SUPFAM" id="SSF51905">
    <property type="entry name" value="FAD/NAD(P)-binding domain"/>
    <property type="match status" value="1"/>
</dbReference>
<evidence type="ECO:0000256" key="1">
    <source>
        <dbReference type="ARBA" id="ARBA00023002"/>
    </source>
</evidence>
<gene>
    <name evidence="3" type="ORF">GFB49_11715</name>
</gene>
<sequence>MAEFLVLGAGMAGVGAALALLTRGHDVTVVDRFTTGQAASGRSPSRHKRPLLQRFSRSRFQKAIGWPLLWRRFVPSPPVESR</sequence>
<proteinExistence type="predicted"/>
<dbReference type="Proteomes" id="UP000444174">
    <property type="component" value="Unassembled WGS sequence"/>
</dbReference>
<dbReference type="GO" id="GO:0016491">
    <property type="term" value="F:oxidoreductase activity"/>
    <property type="evidence" value="ECO:0007669"/>
    <property type="project" value="UniProtKB-KW"/>
</dbReference>
<name>A0A843YI60_9RHOB</name>
<dbReference type="AlphaFoldDB" id="A0A843YI60"/>